<keyword evidence="2 5" id="KW-0812">Transmembrane</keyword>
<dbReference type="FunCoup" id="A0A401GER0">
    <property type="interactions" value="296"/>
</dbReference>
<dbReference type="GO" id="GO:0016020">
    <property type="term" value="C:membrane"/>
    <property type="evidence" value="ECO:0007669"/>
    <property type="project" value="UniProtKB-SubCell"/>
</dbReference>
<evidence type="ECO:0000256" key="1">
    <source>
        <dbReference type="ARBA" id="ARBA00004141"/>
    </source>
</evidence>
<proteinExistence type="predicted"/>
<keyword evidence="3 5" id="KW-1133">Transmembrane helix</keyword>
<comment type="caution">
    <text evidence="7">The sequence shown here is derived from an EMBL/GenBank/DDBJ whole genome shotgun (WGS) entry which is preliminary data.</text>
</comment>
<evidence type="ECO:0000256" key="4">
    <source>
        <dbReference type="ARBA" id="ARBA00023136"/>
    </source>
</evidence>
<dbReference type="PANTHER" id="PTHR10783">
    <property type="entry name" value="XENOTROPIC AND POLYTROPIC RETROVIRUS RECEPTOR 1-RELATED"/>
    <property type="match status" value="1"/>
</dbReference>
<comment type="subcellular location">
    <subcellularLocation>
        <location evidence="1">Membrane</location>
        <topology evidence="1">Multi-pass membrane protein</topology>
    </subcellularLocation>
</comment>
<dbReference type="EMBL" id="BFAD01000003">
    <property type="protein sequence ID" value="GBE80666.1"/>
    <property type="molecule type" value="Genomic_DNA"/>
</dbReference>
<dbReference type="GeneID" id="38777583"/>
<feature type="transmembrane region" description="Helical" evidence="5">
    <location>
        <begin position="72"/>
        <end position="90"/>
    </location>
</feature>
<dbReference type="InterPro" id="IPR004342">
    <property type="entry name" value="EXS_C"/>
</dbReference>
<feature type="transmembrane region" description="Helical" evidence="5">
    <location>
        <begin position="106"/>
        <end position="126"/>
    </location>
</feature>
<evidence type="ECO:0000313" key="7">
    <source>
        <dbReference type="EMBL" id="GBE80666.1"/>
    </source>
</evidence>
<evidence type="ECO:0000256" key="2">
    <source>
        <dbReference type="ARBA" id="ARBA00022692"/>
    </source>
</evidence>
<evidence type="ECO:0000256" key="3">
    <source>
        <dbReference type="ARBA" id="ARBA00022989"/>
    </source>
</evidence>
<organism evidence="7 8">
    <name type="scientific">Sparassis crispa</name>
    <dbReference type="NCBI Taxonomy" id="139825"/>
    <lineage>
        <taxon>Eukaryota</taxon>
        <taxon>Fungi</taxon>
        <taxon>Dikarya</taxon>
        <taxon>Basidiomycota</taxon>
        <taxon>Agaricomycotina</taxon>
        <taxon>Agaricomycetes</taxon>
        <taxon>Polyporales</taxon>
        <taxon>Sparassidaceae</taxon>
        <taxon>Sparassis</taxon>
    </lineage>
</organism>
<name>A0A401GER0_9APHY</name>
<dbReference type="Proteomes" id="UP000287166">
    <property type="component" value="Unassembled WGS sequence"/>
</dbReference>
<keyword evidence="4 5" id="KW-0472">Membrane</keyword>
<dbReference type="OrthoDB" id="2159384at2759"/>
<accession>A0A401GER0</accession>
<dbReference type="GO" id="GO:0005737">
    <property type="term" value="C:cytoplasm"/>
    <property type="evidence" value="ECO:0007669"/>
    <property type="project" value="TreeGrafter"/>
</dbReference>
<dbReference type="AlphaFoldDB" id="A0A401GER0"/>
<dbReference type="InParanoid" id="A0A401GER0"/>
<sequence>MFSAAFPLPFRVFCLAGLGILGWAANLHWLQKFGLDPAATLKLHNYEDRYRGPPLIVSLQMEPDTAWPYEDLYRLVVVYTVWVGTAWLLFRRWTHGDLLLVDTFKYVPAVTALTLLMVLVCPYKILKKHERDRFLFTIRRCLFPANERVLFADIVFADVFTSYAKVLGDLWLSWCMLMPGGSLLVQPTQEGWSRWILPTLMSFPYAVRFRQCLLEYTASKSGDRRPLLNALKYASSFPVIYLSAAQRMVVSDLMSVKGEAVVREAWHGEHHLFRLWLLAALVNSLYSFWWDVTYDWGFDLLLPGSRANRAPPKQLVLPHLHSRSSLLNGASSPTDGALKEALLEGGQLSTKRADSFGARSYPFGLRPTLLLPLPIYPFAIFADLILRLTWSVKLSSHLHSYSEGDLAIFWIELAELVRRWMWVFIRIEWEIIKERHETRTARVYDEGHKQYANADDDYEMIPSDRSGNISETG</sequence>
<dbReference type="RefSeq" id="XP_027611579.1">
    <property type="nucleotide sequence ID" value="XM_027755778.1"/>
</dbReference>
<dbReference type="STRING" id="139825.A0A401GER0"/>
<dbReference type="PANTHER" id="PTHR10783:SF46">
    <property type="entry name" value="PROTEIN ERD1 HOMOLOG 2"/>
    <property type="match status" value="1"/>
</dbReference>
<evidence type="ECO:0000259" key="6">
    <source>
        <dbReference type="PROSITE" id="PS51380"/>
    </source>
</evidence>
<gene>
    <name evidence="7" type="ORF">SCP_0303850</name>
</gene>
<dbReference type="PROSITE" id="PS51380">
    <property type="entry name" value="EXS"/>
    <property type="match status" value="1"/>
</dbReference>
<feature type="domain" description="EXS" evidence="6">
    <location>
        <begin position="188"/>
        <end position="459"/>
    </location>
</feature>
<feature type="transmembrane region" description="Helical" evidence="5">
    <location>
        <begin position="6"/>
        <end position="25"/>
    </location>
</feature>
<protein>
    <submittedName>
        <fullName evidence="7">EXS-domain-containing protein</fullName>
    </submittedName>
</protein>
<dbReference type="Pfam" id="PF03124">
    <property type="entry name" value="EXS"/>
    <property type="match status" value="1"/>
</dbReference>
<reference evidence="7 8" key="1">
    <citation type="journal article" date="2018" name="Sci. Rep.">
        <title>Genome sequence of the cauliflower mushroom Sparassis crispa (Hanabiratake) and its association with beneficial usage.</title>
        <authorList>
            <person name="Kiyama R."/>
            <person name="Furutani Y."/>
            <person name="Kawaguchi K."/>
            <person name="Nakanishi T."/>
        </authorList>
    </citation>
    <scope>NUCLEOTIDE SEQUENCE [LARGE SCALE GENOMIC DNA]</scope>
</reference>
<evidence type="ECO:0000313" key="8">
    <source>
        <dbReference type="Proteomes" id="UP000287166"/>
    </source>
</evidence>
<keyword evidence="8" id="KW-1185">Reference proteome</keyword>
<evidence type="ECO:0000256" key="5">
    <source>
        <dbReference type="SAM" id="Phobius"/>
    </source>
</evidence>